<accession>A0ABN8M797</accession>
<dbReference type="PROSITE" id="PS50809">
    <property type="entry name" value="DM_2"/>
    <property type="match status" value="1"/>
</dbReference>
<feature type="DNA-binding region" description="DM" evidence="6">
    <location>
        <begin position="23"/>
        <end position="70"/>
    </location>
</feature>
<feature type="compositionally biased region" description="Basic and acidic residues" evidence="7">
    <location>
        <begin position="146"/>
        <end position="159"/>
    </location>
</feature>
<dbReference type="PROSITE" id="PS40000">
    <property type="entry name" value="DM_1"/>
    <property type="match status" value="1"/>
</dbReference>
<dbReference type="InterPro" id="IPR036407">
    <property type="entry name" value="DM_DNA-bd_sf"/>
</dbReference>
<evidence type="ECO:0000313" key="9">
    <source>
        <dbReference type="EMBL" id="CAH3024320.1"/>
    </source>
</evidence>
<dbReference type="InterPro" id="IPR026607">
    <property type="entry name" value="DMRT"/>
</dbReference>
<evidence type="ECO:0000256" key="7">
    <source>
        <dbReference type="SAM" id="MobiDB-lite"/>
    </source>
</evidence>
<dbReference type="InterPro" id="IPR001275">
    <property type="entry name" value="DM_DNA-bd"/>
</dbReference>
<dbReference type="Pfam" id="PF03474">
    <property type="entry name" value="DMA"/>
    <property type="match status" value="1"/>
</dbReference>
<reference evidence="9 10" key="1">
    <citation type="submission" date="2022-05" db="EMBL/GenBank/DDBJ databases">
        <authorList>
            <consortium name="Genoscope - CEA"/>
            <person name="William W."/>
        </authorList>
    </citation>
    <scope>NUCLEOTIDE SEQUENCE [LARGE SCALE GENOMIC DNA]</scope>
</reference>
<evidence type="ECO:0000256" key="3">
    <source>
        <dbReference type="ARBA" id="ARBA00022833"/>
    </source>
</evidence>
<organism evidence="9 10">
    <name type="scientific">Porites evermanni</name>
    <dbReference type="NCBI Taxonomy" id="104178"/>
    <lineage>
        <taxon>Eukaryota</taxon>
        <taxon>Metazoa</taxon>
        <taxon>Cnidaria</taxon>
        <taxon>Anthozoa</taxon>
        <taxon>Hexacorallia</taxon>
        <taxon>Scleractinia</taxon>
        <taxon>Fungiina</taxon>
        <taxon>Poritidae</taxon>
        <taxon>Porites</taxon>
    </lineage>
</organism>
<keyword evidence="2 6" id="KW-0479">Metal-binding</keyword>
<dbReference type="SUPFAM" id="SSF82927">
    <property type="entry name" value="Cysteine-rich DNA binding domain, (DM domain)"/>
    <property type="match status" value="1"/>
</dbReference>
<feature type="compositionally biased region" description="Low complexity" evidence="7">
    <location>
        <begin position="302"/>
        <end position="312"/>
    </location>
</feature>
<comment type="subcellular location">
    <subcellularLocation>
        <location evidence="6">Nucleus</location>
    </subcellularLocation>
</comment>
<dbReference type="EMBL" id="CALNXI010000299">
    <property type="protein sequence ID" value="CAH3024320.1"/>
    <property type="molecule type" value="Genomic_DNA"/>
</dbReference>
<evidence type="ECO:0000256" key="2">
    <source>
        <dbReference type="ARBA" id="ARBA00022723"/>
    </source>
</evidence>
<evidence type="ECO:0000259" key="8">
    <source>
        <dbReference type="PROSITE" id="PS50809"/>
    </source>
</evidence>
<proteinExistence type="inferred from homology"/>
<evidence type="ECO:0000256" key="6">
    <source>
        <dbReference type="PROSITE-ProRule" id="PRU00070"/>
    </source>
</evidence>
<keyword evidence="5 6" id="KW-0539">Nucleus</keyword>
<evidence type="ECO:0000256" key="5">
    <source>
        <dbReference type="ARBA" id="ARBA00023242"/>
    </source>
</evidence>
<dbReference type="InterPro" id="IPR005173">
    <property type="entry name" value="DMA"/>
</dbReference>
<comment type="caution">
    <text evidence="9">The sequence shown here is derived from an EMBL/GenBank/DDBJ whole genome shotgun (WGS) entry which is preliminary data.</text>
</comment>
<feature type="compositionally biased region" description="Basic and acidic residues" evidence="7">
    <location>
        <begin position="166"/>
        <end position="197"/>
    </location>
</feature>
<evidence type="ECO:0000256" key="4">
    <source>
        <dbReference type="ARBA" id="ARBA00023125"/>
    </source>
</evidence>
<sequence>MAETSFVIQQTFSDRKPPRMPKCARCRNHGKVSWLKGHKRYCPWRDCNCAQCTLIAERQRVMAAQVALRRQQTQEESMRVQLTKKTPAFIAPHVPPVPQLNAGEDPGNEVATLPVFRANLNVFIAIFPSEAENDAVRDTTQTAHGKPNETQDLKIKEEPVSPVSFEENRFSDSEEQNRKRSSSDGEKEREQEPERPKVPRLSPHRKETETFRSSLELLQRIFPHQSRAILELILGACEEDIVKAIESLLPENSLRPFSFPLSARGFGSGTLIPCDSSSKSAFLPIAKSPSYAYPGTLPLQSPSLKSPSEKSPGTPSAFQPVHPCSPAELSPSLPERFQFPVMAGYFFNRPAAPSALNILLDSPHQRTGSAPPSSRFCRHCGFSSKVGDKFCSECGKALE</sequence>
<dbReference type="PANTHER" id="PTHR12322:SF53">
    <property type="entry name" value="DOUBLESEX-MAB RELATED 11E"/>
    <property type="match status" value="1"/>
</dbReference>
<comment type="similarity">
    <text evidence="1">Belongs to the DMRT family.</text>
</comment>
<protein>
    <recommendedName>
        <fullName evidence="8">DM domain-containing protein</fullName>
    </recommendedName>
</protein>
<feature type="region of interest" description="Disordered" evidence="7">
    <location>
        <begin position="302"/>
        <end position="321"/>
    </location>
</feature>
<evidence type="ECO:0000313" key="10">
    <source>
        <dbReference type="Proteomes" id="UP001159427"/>
    </source>
</evidence>
<feature type="region of interest" description="Disordered" evidence="7">
    <location>
        <begin position="135"/>
        <end position="208"/>
    </location>
</feature>
<dbReference type="InterPro" id="IPR009060">
    <property type="entry name" value="UBA-like_sf"/>
</dbReference>
<dbReference type="Gene3D" id="4.10.1040.10">
    <property type="entry name" value="DM DNA-binding domain"/>
    <property type="match status" value="1"/>
</dbReference>
<dbReference type="Pfam" id="PF00751">
    <property type="entry name" value="DM"/>
    <property type="match status" value="1"/>
</dbReference>
<dbReference type="Proteomes" id="UP001159427">
    <property type="component" value="Unassembled WGS sequence"/>
</dbReference>
<evidence type="ECO:0000256" key="1">
    <source>
        <dbReference type="ARBA" id="ARBA00006834"/>
    </source>
</evidence>
<dbReference type="SUPFAM" id="SSF46934">
    <property type="entry name" value="UBA-like"/>
    <property type="match status" value="1"/>
</dbReference>
<dbReference type="SMART" id="SM00301">
    <property type="entry name" value="DM"/>
    <property type="match status" value="1"/>
</dbReference>
<name>A0ABN8M797_9CNID</name>
<keyword evidence="4 6" id="KW-0238">DNA-binding</keyword>
<dbReference type="PANTHER" id="PTHR12322">
    <property type="entry name" value="DOUBLESEX AND MAB-3 RELATED TRANSCRIPTION FACTOR DMRT"/>
    <property type="match status" value="1"/>
</dbReference>
<keyword evidence="10" id="KW-1185">Reference proteome</keyword>
<gene>
    <name evidence="9" type="ORF">PEVE_00022343</name>
</gene>
<feature type="domain" description="DM" evidence="8">
    <location>
        <begin position="23"/>
        <end position="70"/>
    </location>
</feature>
<keyword evidence="3 6" id="KW-0862">Zinc</keyword>